<feature type="transmembrane region" description="Helical" evidence="1">
    <location>
        <begin position="69"/>
        <end position="86"/>
    </location>
</feature>
<keyword evidence="1" id="KW-0812">Transmembrane</keyword>
<feature type="transmembrane region" description="Helical" evidence="1">
    <location>
        <begin position="15"/>
        <end position="35"/>
    </location>
</feature>
<keyword evidence="1" id="KW-1133">Transmembrane helix</keyword>
<dbReference type="STRING" id="301148.B4135_2588"/>
<dbReference type="Gene3D" id="1.10.1760.20">
    <property type="match status" value="1"/>
</dbReference>
<dbReference type="RefSeq" id="WP_082798530.1">
    <property type="nucleotide sequence ID" value="NZ_LQYT01000061.1"/>
</dbReference>
<sequence length="243" mass="27056">MDDSVKTPKRKGRAYAWPAAFLILFIALLLAFPLFIQKHYLSVSLCLMAASFLPLMIRFEWKKMSGREIVILAVLGAVAALSRVPFASLPSVQPTTFVVILTGAVFGAESGFAVGALAALVSNIFLGQGPWTPWQMYGWGMIGWISGLLRSSFFIKNSFGRGLFGFLSGFAFNWLMNLWVILTVLDHWNWKGIAAIYGASFFFDLAHALSNVFFLAVFSNSWMKILLRMKRKYGLLEAESDGK</sequence>
<evidence type="ECO:0008006" key="4">
    <source>
        <dbReference type="Google" id="ProtNLM"/>
    </source>
</evidence>
<evidence type="ECO:0000256" key="1">
    <source>
        <dbReference type="SAM" id="Phobius"/>
    </source>
</evidence>
<feature type="transmembrane region" description="Helical" evidence="1">
    <location>
        <begin position="40"/>
        <end position="57"/>
    </location>
</feature>
<dbReference type="Pfam" id="PF12822">
    <property type="entry name" value="ECF_trnsprt"/>
    <property type="match status" value="1"/>
</dbReference>
<evidence type="ECO:0000313" key="2">
    <source>
        <dbReference type="EMBL" id="KYD16676.1"/>
    </source>
</evidence>
<feature type="transmembrane region" description="Helical" evidence="1">
    <location>
        <begin position="137"/>
        <end position="155"/>
    </location>
</feature>
<keyword evidence="1" id="KW-0472">Membrane</keyword>
<dbReference type="GO" id="GO:0022857">
    <property type="term" value="F:transmembrane transporter activity"/>
    <property type="evidence" value="ECO:0007669"/>
    <property type="project" value="InterPro"/>
</dbReference>
<evidence type="ECO:0000313" key="3">
    <source>
        <dbReference type="Proteomes" id="UP000075683"/>
    </source>
</evidence>
<dbReference type="AlphaFoldDB" id="A0A150LX65"/>
<organism evidence="2 3">
    <name type="scientific">Caldibacillus debilis</name>
    <dbReference type="NCBI Taxonomy" id="301148"/>
    <lineage>
        <taxon>Bacteria</taxon>
        <taxon>Bacillati</taxon>
        <taxon>Bacillota</taxon>
        <taxon>Bacilli</taxon>
        <taxon>Bacillales</taxon>
        <taxon>Bacillaceae</taxon>
        <taxon>Caldibacillus</taxon>
    </lineage>
</organism>
<dbReference type="EMBL" id="LQYT01000061">
    <property type="protein sequence ID" value="KYD16676.1"/>
    <property type="molecule type" value="Genomic_DNA"/>
</dbReference>
<proteinExistence type="predicted"/>
<feature type="transmembrane region" description="Helical" evidence="1">
    <location>
        <begin position="162"/>
        <end position="182"/>
    </location>
</feature>
<dbReference type="Proteomes" id="UP000075683">
    <property type="component" value="Unassembled WGS sequence"/>
</dbReference>
<feature type="transmembrane region" description="Helical" evidence="1">
    <location>
        <begin position="98"/>
        <end position="125"/>
    </location>
</feature>
<reference evidence="2 3" key="1">
    <citation type="submission" date="2016-01" db="EMBL/GenBank/DDBJ databases">
        <title>Draft Genome Sequences of Seven Thermophilic Sporeformers Isolated from Foods.</title>
        <authorList>
            <person name="Berendsen E.M."/>
            <person name="Wells-Bennik M.H."/>
            <person name="Krawcyk A.O."/>
            <person name="De Jong A."/>
            <person name="Holsappel S."/>
            <person name="Eijlander R.T."/>
            <person name="Kuipers O.P."/>
        </authorList>
    </citation>
    <scope>NUCLEOTIDE SEQUENCE [LARGE SCALE GENOMIC DNA]</scope>
    <source>
        <strain evidence="2 3">B4135</strain>
    </source>
</reference>
<accession>A0A150LX65</accession>
<protein>
    <recommendedName>
        <fullName evidence="4">ECF transporter S component</fullName>
    </recommendedName>
</protein>
<feature type="transmembrane region" description="Helical" evidence="1">
    <location>
        <begin position="194"/>
        <end position="222"/>
    </location>
</feature>
<gene>
    <name evidence="2" type="ORF">B4135_2588</name>
</gene>
<dbReference type="OrthoDB" id="5198189at2"/>
<dbReference type="PATRIC" id="fig|301148.3.peg.4161"/>
<dbReference type="InterPro" id="IPR024529">
    <property type="entry name" value="ECF_trnsprt_substrate-spec"/>
</dbReference>
<comment type="caution">
    <text evidence="2">The sequence shown here is derived from an EMBL/GenBank/DDBJ whole genome shotgun (WGS) entry which is preliminary data.</text>
</comment>
<name>A0A150LX65_9BACI</name>